<keyword evidence="2" id="KW-1185">Reference proteome</keyword>
<sequence length="231" mass="25021">MQFDDTVRSRRAMLGSIAALGAFAVTRSTLGGTDRPAPRAVPTPVRQRIFAEPKAASVSAPRGVQPELFDRAIAALDAHGDTIRRRDRIAIADFDAPSSEHRFQFIDLEDGNVTRLLVSHGSGSDPAHSGRLQRFSNQPNSNATCEGAFVTADYYVGKHGRSQRVIGLDSTNDNARDRAIVIHGAWYANPDMLKTHGMLGRSQGCFAVGEQDLPQVFAMLGEGRMIYAGKA</sequence>
<dbReference type="Proteomes" id="UP000292347">
    <property type="component" value="Unassembled WGS sequence"/>
</dbReference>
<proteinExistence type="predicted"/>
<evidence type="ECO:0000313" key="1">
    <source>
        <dbReference type="EMBL" id="RXZ34509.1"/>
    </source>
</evidence>
<dbReference type="EMBL" id="SDPT01000001">
    <property type="protein sequence ID" value="RXZ34509.1"/>
    <property type="molecule type" value="Genomic_DNA"/>
</dbReference>
<gene>
    <name evidence="1" type="ORF">EO081_02140</name>
</gene>
<comment type="caution">
    <text evidence="1">The sequence shown here is derived from an EMBL/GenBank/DDBJ whole genome shotgun (WGS) entry which is preliminary data.</text>
</comment>
<name>A0A4Q2IV05_9SPHN</name>
<accession>A0A4Q2IV05</accession>
<dbReference type="OrthoDB" id="9815195at2"/>
<reference evidence="1 2" key="1">
    <citation type="submission" date="2019-01" db="EMBL/GenBank/DDBJ databases">
        <title>Sphingomonas mucosissima sp. nov. and Sphingomonas desiccabilis sp. nov., from biological soil crusts in the Colorado Plateau, USA.</title>
        <authorList>
            <person name="Zhu D."/>
        </authorList>
    </citation>
    <scope>NUCLEOTIDE SEQUENCE [LARGE SCALE GENOMIC DNA]</scope>
    <source>
        <strain evidence="1 2">CP1D</strain>
    </source>
</reference>
<organism evidence="1 2">
    <name type="scientific">Sphingomonas desiccabilis</name>
    <dbReference type="NCBI Taxonomy" id="429134"/>
    <lineage>
        <taxon>Bacteria</taxon>
        <taxon>Pseudomonadati</taxon>
        <taxon>Pseudomonadota</taxon>
        <taxon>Alphaproteobacteria</taxon>
        <taxon>Sphingomonadales</taxon>
        <taxon>Sphingomonadaceae</taxon>
        <taxon>Sphingomonas</taxon>
    </lineage>
</organism>
<protein>
    <submittedName>
        <fullName evidence="1">Murein L,D-transpeptidase catalytic domain family protein</fullName>
    </submittedName>
</protein>
<dbReference type="RefSeq" id="WP_129340300.1">
    <property type="nucleotide sequence ID" value="NZ_JACIDD010000001.1"/>
</dbReference>
<dbReference type="InterPro" id="IPR032676">
    <property type="entry name" value="YkuD_2"/>
</dbReference>
<dbReference type="AlphaFoldDB" id="A0A4Q2IV05"/>
<dbReference type="Pfam" id="PF13645">
    <property type="entry name" value="YkuD_2"/>
    <property type="match status" value="1"/>
</dbReference>
<dbReference type="PANTHER" id="PTHR38477">
    <property type="entry name" value="HYPOTHETICAL EXPORTED PROTEIN"/>
    <property type="match status" value="1"/>
</dbReference>
<dbReference type="PANTHER" id="PTHR38477:SF1">
    <property type="entry name" value="MUREIN L,D-TRANSPEPTIDASE CATALYTIC DOMAIN FAMILY PROTEIN"/>
    <property type="match status" value="1"/>
</dbReference>
<evidence type="ECO:0000313" key="2">
    <source>
        <dbReference type="Proteomes" id="UP000292347"/>
    </source>
</evidence>